<dbReference type="InterPro" id="IPR029033">
    <property type="entry name" value="His_PPase_superfam"/>
</dbReference>
<dbReference type="SUPFAM" id="SSF53254">
    <property type="entry name" value="Phosphoglycerate mutase-like"/>
    <property type="match status" value="1"/>
</dbReference>
<evidence type="ECO:0000313" key="1">
    <source>
        <dbReference type="EMBL" id="SMG33928.1"/>
    </source>
</evidence>
<protein>
    <submittedName>
        <fullName evidence="1">Alpha-ribazole phosphatase</fullName>
    </submittedName>
</protein>
<dbReference type="PANTHER" id="PTHR48100:SF1">
    <property type="entry name" value="HISTIDINE PHOSPHATASE FAMILY PROTEIN-RELATED"/>
    <property type="match status" value="1"/>
</dbReference>
<dbReference type="Pfam" id="PF00300">
    <property type="entry name" value="His_Phos_1"/>
    <property type="match status" value="1"/>
</dbReference>
<sequence>MKRPSRRQRAAMLSPRLVRIAVARHGVTRANAERRYVSRSDVPLLPEARAALAPLRRKLAATRPLAFASDMRRCVSTLARVCPHGARHAMLDARLRELDFGRWEGLTYEDLQADPAYRAWLDDMTAVIPPEGESWQRFEARTEAAWQHILREAKRPMRGFGFRAGPLQSRRQCMPAAYCTADKPAHASRSHRHGSCRRSEVLILTHGGVVRRLYTLAFPSVLFWDTQVPTGGGMQIIARLKRNTWTFLRAERLV</sequence>
<dbReference type="AlphaFoldDB" id="A0A1X7JZY9"/>
<dbReference type="RefSeq" id="WP_244903347.1">
    <property type="nucleotide sequence ID" value="NZ_FXAZ01000002.1"/>
</dbReference>
<dbReference type="Proteomes" id="UP000193834">
    <property type="component" value="Unassembled WGS sequence"/>
</dbReference>
<gene>
    <name evidence="1" type="ORF">SAMN06295960_1917</name>
</gene>
<accession>A0A1X7JZY9</accession>
<evidence type="ECO:0000313" key="2">
    <source>
        <dbReference type="Proteomes" id="UP000193834"/>
    </source>
</evidence>
<organism evidence="1 2">
    <name type="scientific">Paenibacillus aquistagni</name>
    <dbReference type="NCBI Taxonomy" id="1852522"/>
    <lineage>
        <taxon>Bacteria</taxon>
        <taxon>Bacillati</taxon>
        <taxon>Bacillota</taxon>
        <taxon>Bacilli</taxon>
        <taxon>Bacillales</taxon>
        <taxon>Paenibacillaceae</taxon>
        <taxon>Paenibacillus</taxon>
    </lineage>
</organism>
<dbReference type="PANTHER" id="PTHR48100">
    <property type="entry name" value="BROAD-SPECIFICITY PHOSPHATASE YOR283W-RELATED"/>
    <property type="match status" value="1"/>
</dbReference>
<dbReference type="CDD" id="cd07067">
    <property type="entry name" value="HP_PGM_like"/>
    <property type="match status" value="1"/>
</dbReference>
<reference evidence="1 2" key="1">
    <citation type="submission" date="2017-04" db="EMBL/GenBank/DDBJ databases">
        <authorList>
            <person name="Afonso C.L."/>
            <person name="Miller P.J."/>
            <person name="Scott M.A."/>
            <person name="Spackman E."/>
            <person name="Goraichik I."/>
            <person name="Dimitrov K.M."/>
            <person name="Suarez D.L."/>
            <person name="Swayne D.E."/>
        </authorList>
    </citation>
    <scope>NUCLEOTIDE SEQUENCE [LARGE SCALE GENOMIC DNA]</scope>
    <source>
        <strain evidence="1 2">11</strain>
    </source>
</reference>
<proteinExistence type="predicted"/>
<dbReference type="InterPro" id="IPR013078">
    <property type="entry name" value="His_Pase_superF_clade-1"/>
</dbReference>
<dbReference type="InterPro" id="IPR050275">
    <property type="entry name" value="PGM_Phosphatase"/>
</dbReference>
<dbReference type="Gene3D" id="3.40.50.1240">
    <property type="entry name" value="Phosphoglycerate mutase-like"/>
    <property type="match status" value="1"/>
</dbReference>
<dbReference type="GO" id="GO:0016791">
    <property type="term" value="F:phosphatase activity"/>
    <property type="evidence" value="ECO:0007669"/>
    <property type="project" value="TreeGrafter"/>
</dbReference>
<keyword evidence="2" id="KW-1185">Reference proteome</keyword>
<dbReference type="SMART" id="SM00855">
    <property type="entry name" value="PGAM"/>
    <property type="match status" value="1"/>
</dbReference>
<dbReference type="EMBL" id="FXAZ01000002">
    <property type="protein sequence ID" value="SMG33928.1"/>
    <property type="molecule type" value="Genomic_DNA"/>
</dbReference>
<dbReference type="GO" id="GO:0005737">
    <property type="term" value="C:cytoplasm"/>
    <property type="evidence" value="ECO:0007669"/>
    <property type="project" value="TreeGrafter"/>
</dbReference>
<dbReference type="STRING" id="1852522.SAMN06295960_1917"/>
<name>A0A1X7JZY9_9BACL</name>